<feature type="domain" description="PCI" evidence="8">
    <location>
        <begin position="238"/>
        <end position="415"/>
    </location>
</feature>
<sequence length="491" mass="54669">MDDLLSKILSFPPHPPPHVPLSDQQYDDGIKDQIEIVKKISGQKMLQQTSGGENMLEVINPALNTVPYAFCLVANLEAVAKNTGKGVNMDILWGKMVEFLDVFDTRQIRYIGEEFNHIVRGVADFARNSRQGYLAVAPIRNAILRLDPSGSMLTANHILLVKLAMDTRNYQDAAPVLKKFILYVPGYSALPKPKYLCDMTLSPAAFITPATKLNVKLKYPEILEYFLYSGMAHIGLRDWENALHCLESAVTYPTKDSSPSKIMVEAYKKWILVGLLMEGKLLPLPKSTSSGPSKNYHTLAKPYETLAQIFENGTASRLKSEADAGVQWWRNDSNTGLILQVLAAYQQFQIRQLANVYSKISIPEVVSLTTSAETGYKLATPQAGEALVQAMIQRGELHATLSGPPTGPPILTFSPSGTALTEPQMQRELAASTARIQALTKEIKQTDRMLTHDTQYIKFVVKQKKNKSNTEDGPMQEWNELAEDEDIMSMY</sequence>
<evidence type="ECO:0000259" key="8">
    <source>
        <dbReference type="PROSITE" id="PS50250"/>
    </source>
</evidence>
<evidence type="ECO:0000256" key="5">
    <source>
        <dbReference type="ARBA" id="ARBA00022490"/>
    </source>
</evidence>
<dbReference type="OrthoDB" id="29061at2759"/>
<keyword evidence="6" id="KW-0736">Signalosome</keyword>
<dbReference type="GO" id="GO:0008180">
    <property type="term" value="C:COP9 signalosome"/>
    <property type="evidence" value="ECO:0007669"/>
    <property type="project" value="UniProtKB-KW"/>
</dbReference>
<dbReference type="Pfam" id="PF22788">
    <property type="entry name" value="COP9_hel_rpt"/>
    <property type="match status" value="1"/>
</dbReference>
<dbReference type="PROSITE" id="PS50250">
    <property type="entry name" value="PCI"/>
    <property type="match status" value="1"/>
</dbReference>
<evidence type="ECO:0000256" key="1">
    <source>
        <dbReference type="ARBA" id="ARBA00004123"/>
    </source>
</evidence>
<keyword evidence="7" id="KW-0539">Nucleus</keyword>
<evidence type="ECO:0000256" key="6">
    <source>
        <dbReference type="ARBA" id="ARBA00022790"/>
    </source>
</evidence>
<dbReference type="GO" id="GO:0005737">
    <property type="term" value="C:cytoplasm"/>
    <property type="evidence" value="ECO:0007669"/>
    <property type="project" value="UniProtKB-SubCell"/>
</dbReference>
<dbReference type="EMBL" id="JAFJYH010000040">
    <property type="protein sequence ID" value="KAG4423074.1"/>
    <property type="molecule type" value="Genomic_DNA"/>
</dbReference>
<comment type="caution">
    <text evidence="9">The sequence shown here is derived from an EMBL/GenBank/DDBJ whole genome shotgun (WGS) entry which is preliminary data.</text>
</comment>
<name>A0A8H7WDY0_9HELO</name>
<dbReference type="AlphaFoldDB" id="A0A8H7WDY0"/>
<dbReference type="PANTHER" id="PTHR10758">
    <property type="entry name" value="26S PROTEASOME NON-ATPASE REGULATORY SUBUNIT 3/COP9 SIGNALOSOME COMPLEX SUBUNIT 3"/>
    <property type="match status" value="1"/>
</dbReference>
<dbReference type="InterPro" id="IPR055089">
    <property type="entry name" value="COP9_N"/>
</dbReference>
<comment type="subcellular location">
    <subcellularLocation>
        <location evidence="2">Cytoplasm</location>
    </subcellularLocation>
    <subcellularLocation>
        <location evidence="1">Nucleus</location>
    </subcellularLocation>
</comment>
<organism evidence="9 10">
    <name type="scientific">Cadophora malorum</name>
    <dbReference type="NCBI Taxonomy" id="108018"/>
    <lineage>
        <taxon>Eukaryota</taxon>
        <taxon>Fungi</taxon>
        <taxon>Dikarya</taxon>
        <taxon>Ascomycota</taxon>
        <taxon>Pezizomycotina</taxon>
        <taxon>Leotiomycetes</taxon>
        <taxon>Helotiales</taxon>
        <taxon>Ploettnerulaceae</taxon>
        <taxon>Cadophora</taxon>
    </lineage>
</organism>
<evidence type="ECO:0000256" key="4">
    <source>
        <dbReference type="ARBA" id="ARBA00014878"/>
    </source>
</evidence>
<evidence type="ECO:0000256" key="2">
    <source>
        <dbReference type="ARBA" id="ARBA00004496"/>
    </source>
</evidence>
<gene>
    <name evidence="9" type="ORF">IFR04_003850</name>
</gene>
<accession>A0A8H7WDY0</accession>
<evidence type="ECO:0000313" key="10">
    <source>
        <dbReference type="Proteomes" id="UP000664132"/>
    </source>
</evidence>
<keyword evidence="5" id="KW-0963">Cytoplasm</keyword>
<dbReference type="InterPro" id="IPR050756">
    <property type="entry name" value="CSN3"/>
</dbReference>
<proteinExistence type="inferred from homology"/>
<dbReference type="PANTHER" id="PTHR10758:SF1">
    <property type="entry name" value="COP9 SIGNALOSOME COMPLEX SUBUNIT 3"/>
    <property type="match status" value="1"/>
</dbReference>
<dbReference type="GO" id="GO:0006511">
    <property type="term" value="P:ubiquitin-dependent protein catabolic process"/>
    <property type="evidence" value="ECO:0007669"/>
    <property type="project" value="TreeGrafter"/>
</dbReference>
<comment type="similarity">
    <text evidence="3">Belongs to the CSN3 family.</text>
</comment>
<protein>
    <recommendedName>
        <fullName evidence="4">COP9 signalosome complex subunit 3</fullName>
    </recommendedName>
</protein>
<evidence type="ECO:0000313" key="9">
    <source>
        <dbReference type="EMBL" id="KAG4423074.1"/>
    </source>
</evidence>
<evidence type="ECO:0000256" key="3">
    <source>
        <dbReference type="ARBA" id="ARBA00007084"/>
    </source>
</evidence>
<keyword evidence="10" id="KW-1185">Reference proteome</keyword>
<dbReference type="InterPro" id="IPR000717">
    <property type="entry name" value="PCI_dom"/>
</dbReference>
<dbReference type="Proteomes" id="UP000664132">
    <property type="component" value="Unassembled WGS sequence"/>
</dbReference>
<reference evidence="9" key="1">
    <citation type="submission" date="2021-02" db="EMBL/GenBank/DDBJ databases">
        <title>Genome sequence Cadophora malorum strain M34.</title>
        <authorList>
            <person name="Stefanovic E."/>
            <person name="Vu D."/>
            <person name="Scully C."/>
            <person name="Dijksterhuis J."/>
            <person name="Roader J."/>
            <person name="Houbraken J."/>
        </authorList>
    </citation>
    <scope>NUCLEOTIDE SEQUENCE</scope>
    <source>
        <strain evidence="9">M34</strain>
    </source>
</reference>
<evidence type="ECO:0000256" key="7">
    <source>
        <dbReference type="ARBA" id="ARBA00023242"/>
    </source>
</evidence>